<sequence length="71" mass="8582">YAEAITSQYMNLKDYRHAYLWAQIASHFDDHSRQDYSGLNHKLKLSEEQQKMLKDEAAIIYEQIDTRQYRL</sequence>
<accession>A0AAW7YZI4</accession>
<evidence type="ECO:0000313" key="1">
    <source>
        <dbReference type="EMBL" id="MDO6575618.1"/>
    </source>
</evidence>
<dbReference type="Proteomes" id="UP001170310">
    <property type="component" value="Unassembled WGS sequence"/>
</dbReference>
<gene>
    <name evidence="1" type="ORF">Q4528_16020</name>
</gene>
<dbReference type="RefSeq" id="WP_303522764.1">
    <property type="nucleotide sequence ID" value="NZ_JAUOQO010000971.1"/>
</dbReference>
<reference evidence="1" key="1">
    <citation type="submission" date="2023-07" db="EMBL/GenBank/DDBJ databases">
        <title>Genome content predicts the carbon catabolic preferences of heterotrophic bacteria.</title>
        <authorList>
            <person name="Gralka M."/>
        </authorList>
    </citation>
    <scope>NUCLEOTIDE SEQUENCE</scope>
    <source>
        <strain evidence="1">E2R20</strain>
    </source>
</reference>
<name>A0AAW7YZI4_9STAP</name>
<dbReference type="AlphaFoldDB" id="A0AAW7YZI4"/>
<comment type="caution">
    <text evidence="1">The sequence shown here is derived from an EMBL/GenBank/DDBJ whole genome shotgun (WGS) entry which is preliminary data.</text>
</comment>
<organism evidence="1 2">
    <name type="scientific">Staphylococcus pasteuri_A</name>
    <dbReference type="NCBI Taxonomy" id="3062664"/>
    <lineage>
        <taxon>Bacteria</taxon>
        <taxon>Bacillati</taxon>
        <taxon>Bacillota</taxon>
        <taxon>Bacilli</taxon>
        <taxon>Bacillales</taxon>
        <taxon>Staphylococcaceae</taxon>
        <taxon>Staphylococcus</taxon>
    </lineage>
</organism>
<proteinExistence type="predicted"/>
<feature type="non-terminal residue" evidence="1">
    <location>
        <position position="1"/>
    </location>
</feature>
<keyword evidence="2" id="KW-1185">Reference proteome</keyword>
<dbReference type="EMBL" id="JAUOQO010000971">
    <property type="protein sequence ID" value="MDO6575618.1"/>
    <property type="molecule type" value="Genomic_DNA"/>
</dbReference>
<protein>
    <recommendedName>
        <fullName evidence="3">Sel1 repeat family protein</fullName>
    </recommendedName>
</protein>
<evidence type="ECO:0000313" key="2">
    <source>
        <dbReference type="Proteomes" id="UP001170310"/>
    </source>
</evidence>
<evidence type="ECO:0008006" key="3">
    <source>
        <dbReference type="Google" id="ProtNLM"/>
    </source>
</evidence>